<evidence type="ECO:0000313" key="2">
    <source>
        <dbReference type="EMBL" id="MDO3695352.1"/>
    </source>
</evidence>
<sequence>MKTKIYNFILICISAFSIAACNPVEDRIDTPDVKYNKENLEFSVTQNSAKNNEVTMTSSQNDVIPFWSYTNSNGDELGHSNKKVLEINFPFAGDYNVYYTAYTRGGAVEADPIVLNVTSNDDSYFSASEWQMLTNGVNGKTWVLDMQSPLGFAGLDFPNNPSGSDYWNWYPDYAGNEWLLENKDWGEMTFDLNGGYNVSVTQTSPEAASTAQTTKTGTYSFDIDNDLIIFNGGVGMLYGGNVDQFNGVSNWAKMRVLEISETSMRLAVVRDQHATEGVALLVYHFKPKN</sequence>
<proteinExistence type="predicted"/>
<gene>
    <name evidence="2" type="ORF">QVZ41_10930</name>
</gene>
<evidence type="ECO:0000256" key="1">
    <source>
        <dbReference type="SAM" id="SignalP"/>
    </source>
</evidence>
<reference evidence="2" key="1">
    <citation type="submission" date="2023-07" db="EMBL/GenBank/DDBJ databases">
        <title>Wenyingzhuangia sp. chi5 genome sequencing and assembly.</title>
        <authorList>
            <person name="Park S."/>
        </authorList>
    </citation>
    <scope>NUCLEOTIDE SEQUENCE</scope>
    <source>
        <strain evidence="2">Chi5</strain>
    </source>
</reference>
<keyword evidence="1" id="KW-0732">Signal</keyword>
<accession>A0ABT8VTR3</accession>
<keyword evidence="3" id="KW-1185">Reference proteome</keyword>
<dbReference type="RefSeq" id="WP_302884613.1">
    <property type="nucleotide sequence ID" value="NZ_JAUMIT010000005.1"/>
</dbReference>
<dbReference type="PROSITE" id="PS51257">
    <property type="entry name" value="PROKAR_LIPOPROTEIN"/>
    <property type="match status" value="1"/>
</dbReference>
<name>A0ABT8VTR3_9FLAO</name>
<dbReference type="EMBL" id="JAUMIT010000005">
    <property type="protein sequence ID" value="MDO3695352.1"/>
    <property type="molecule type" value="Genomic_DNA"/>
</dbReference>
<organism evidence="2 3">
    <name type="scientific">Wenyingzhuangia gilva</name>
    <dbReference type="NCBI Taxonomy" id="3057677"/>
    <lineage>
        <taxon>Bacteria</taxon>
        <taxon>Pseudomonadati</taxon>
        <taxon>Bacteroidota</taxon>
        <taxon>Flavobacteriia</taxon>
        <taxon>Flavobacteriales</taxon>
        <taxon>Flavobacteriaceae</taxon>
        <taxon>Wenyingzhuangia</taxon>
    </lineage>
</organism>
<feature type="chain" id="PRO_5047021102" description="PKD domain-containing protein" evidence="1">
    <location>
        <begin position="20"/>
        <end position="289"/>
    </location>
</feature>
<dbReference type="Proteomes" id="UP001168642">
    <property type="component" value="Unassembled WGS sequence"/>
</dbReference>
<comment type="caution">
    <text evidence="2">The sequence shown here is derived from an EMBL/GenBank/DDBJ whole genome shotgun (WGS) entry which is preliminary data.</text>
</comment>
<feature type="signal peptide" evidence="1">
    <location>
        <begin position="1"/>
        <end position="19"/>
    </location>
</feature>
<protein>
    <recommendedName>
        <fullName evidence="4">PKD domain-containing protein</fullName>
    </recommendedName>
</protein>
<evidence type="ECO:0000313" key="3">
    <source>
        <dbReference type="Proteomes" id="UP001168642"/>
    </source>
</evidence>
<evidence type="ECO:0008006" key="4">
    <source>
        <dbReference type="Google" id="ProtNLM"/>
    </source>
</evidence>